<dbReference type="InterPro" id="IPR011989">
    <property type="entry name" value="ARM-like"/>
</dbReference>
<dbReference type="InterPro" id="IPR016024">
    <property type="entry name" value="ARM-type_fold"/>
</dbReference>
<dbReference type="InterPro" id="IPR038739">
    <property type="entry name" value="ARMC8/Vid28"/>
</dbReference>
<dbReference type="PANTHER" id="PTHR15651:SF7">
    <property type="entry name" value="ARMADILLO REPEAT-CONTAINING PROTEIN 8"/>
    <property type="match status" value="1"/>
</dbReference>
<protein>
    <submittedName>
        <fullName evidence="7">ARM repeat-containing protein</fullName>
    </submittedName>
</protein>
<dbReference type="SUPFAM" id="SSF48371">
    <property type="entry name" value="ARM repeat"/>
    <property type="match status" value="2"/>
</dbReference>
<keyword evidence="5" id="KW-0539">Nucleus</keyword>
<dbReference type="GO" id="GO:0034657">
    <property type="term" value="C:GID complex"/>
    <property type="evidence" value="ECO:0007669"/>
    <property type="project" value="TreeGrafter"/>
</dbReference>
<dbReference type="EMBL" id="BPQB01000005">
    <property type="protein sequence ID" value="GJE87055.1"/>
    <property type="molecule type" value="Genomic_DNA"/>
</dbReference>
<comment type="caution">
    <text evidence="7">The sequence shown here is derived from an EMBL/GenBank/DDBJ whole genome shotgun (WGS) entry which is preliminary data.</text>
</comment>
<keyword evidence="3" id="KW-0963">Cytoplasm</keyword>
<comment type="subcellular location">
    <subcellularLocation>
        <location evidence="2">Cytoplasm</location>
    </subcellularLocation>
    <subcellularLocation>
        <location evidence="1">Nucleus</location>
    </subcellularLocation>
</comment>
<evidence type="ECO:0000313" key="8">
    <source>
        <dbReference type="Proteomes" id="UP000703269"/>
    </source>
</evidence>
<dbReference type="OrthoDB" id="5559898at2759"/>
<dbReference type="GO" id="GO:0043161">
    <property type="term" value="P:proteasome-mediated ubiquitin-dependent protein catabolic process"/>
    <property type="evidence" value="ECO:0007669"/>
    <property type="project" value="TreeGrafter"/>
</dbReference>
<dbReference type="PANTHER" id="PTHR15651">
    <property type="entry name" value="ARMADILLO REPEAT-CONTAINING PROTEIN 8"/>
    <property type="match status" value="1"/>
</dbReference>
<gene>
    <name evidence="7" type="ORF">PsYK624_031380</name>
</gene>
<dbReference type="GO" id="GO:0005737">
    <property type="term" value="C:cytoplasm"/>
    <property type="evidence" value="ECO:0007669"/>
    <property type="project" value="UniProtKB-SubCell"/>
</dbReference>
<evidence type="ECO:0000256" key="3">
    <source>
        <dbReference type="ARBA" id="ARBA00022490"/>
    </source>
</evidence>
<evidence type="ECO:0000256" key="2">
    <source>
        <dbReference type="ARBA" id="ARBA00004496"/>
    </source>
</evidence>
<feature type="compositionally biased region" description="Basic and acidic residues" evidence="6">
    <location>
        <begin position="204"/>
        <end position="214"/>
    </location>
</feature>
<organism evidence="7 8">
    <name type="scientific">Phanerochaete sordida</name>
    <dbReference type="NCBI Taxonomy" id="48140"/>
    <lineage>
        <taxon>Eukaryota</taxon>
        <taxon>Fungi</taxon>
        <taxon>Dikarya</taxon>
        <taxon>Basidiomycota</taxon>
        <taxon>Agaricomycotina</taxon>
        <taxon>Agaricomycetes</taxon>
        <taxon>Polyporales</taxon>
        <taxon>Phanerochaetaceae</taxon>
        <taxon>Phanerochaete</taxon>
    </lineage>
</organism>
<accession>A0A9P3L9E3</accession>
<evidence type="ECO:0000256" key="5">
    <source>
        <dbReference type="ARBA" id="ARBA00023242"/>
    </source>
</evidence>
<dbReference type="InterPro" id="IPR000225">
    <property type="entry name" value="Armadillo"/>
</dbReference>
<dbReference type="AlphaFoldDB" id="A0A9P3L9E3"/>
<dbReference type="GO" id="GO:0005634">
    <property type="term" value="C:nucleus"/>
    <property type="evidence" value="ECO:0007669"/>
    <property type="project" value="UniProtKB-SubCell"/>
</dbReference>
<dbReference type="Gene3D" id="1.25.10.10">
    <property type="entry name" value="Leucine-rich Repeat Variant"/>
    <property type="match status" value="3"/>
</dbReference>
<proteinExistence type="predicted"/>
<feature type="region of interest" description="Disordered" evidence="6">
    <location>
        <begin position="204"/>
        <end position="223"/>
    </location>
</feature>
<dbReference type="Proteomes" id="UP000703269">
    <property type="component" value="Unassembled WGS sequence"/>
</dbReference>
<sequence>MTVPALTISALKEAKNSIIGNPTAKRALAQDDAFIAMLVDCVHNPEAYADSSRGSQDNVRIEAAHILASLSYGPSDALCTLLKLDAPRAFLVALSNLHPSEPPPLKAALARGLRVLTVALADTVGPAEWGLQAHMPDMQGGAKEALDSLFQVDALDVYLPLLCDPSTQVCISIAQLLASSLRLQAYRLAVSEWLPLSERHKEVKGKRGWEKADNPKSPSRSGGWAARQLSSLLQRRDVKLQEAALLALAALSKDNPTVAAKLARSAPDQAPVLSTILSMCKSRVIDQQVAACLCATNVLRSGFPPHYLHIDHSSAMTVTHVANSLISSETEKPIIRTKACHIMYHLVCDDKDLCQLAFDRGCLTKLANLVKSITPSEPTPGWDEDEPESTARLREAALTAIAAIALFDNDIRSEVTDTLRMIPYIQISLSHRHPGVRYAACQCVRALSRAVSVLRTNIVDSGLGLSVYQVFCKEDEDQRVRHAASSVICNLVTDFSPMKETLLAQGVIQNCVKLLDSPDQPLALNALWTFKNLLYKSNTDLKRRVMEALGWHTLHRFLTHDNHQFQEQAFHFTTNMTDNEDGLEMVFEGLGPSVLLNAVSRGLDSEHDDVLRQAASLLGNLANSATHQRDIISHPRILHSLRQCLIDAKVDVRRPAVACVRELVRVNPHCYRELHDAGIDTTLRHMCDYGGGLVAASPTGSAFTMGVEEDSEVREKAREALRWLERTDMGM</sequence>
<reference evidence="7 8" key="1">
    <citation type="submission" date="2021-08" db="EMBL/GenBank/DDBJ databases">
        <title>Draft Genome Sequence of Phanerochaete sordida strain YK-624.</title>
        <authorList>
            <person name="Mori T."/>
            <person name="Dohra H."/>
            <person name="Suzuki T."/>
            <person name="Kawagishi H."/>
            <person name="Hirai H."/>
        </authorList>
    </citation>
    <scope>NUCLEOTIDE SEQUENCE [LARGE SCALE GENOMIC DNA]</scope>
    <source>
        <strain evidence="7 8">YK-624</strain>
    </source>
</reference>
<name>A0A9P3L9E3_9APHY</name>
<evidence type="ECO:0000256" key="6">
    <source>
        <dbReference type="SAM" id="MobiDB-lite"/>
    </source>
</evidence>
<keyword evidence="4" id="KW-0677">Repeat</keyword>
<dbReference type="SMART" id="SM00185">
    <property type="entry name" value="ARM"/>
    <property type="match status" value="5"/>
</dbReference>
<evidence type="ECO:0000313" key="7">
    <source>
        <dbReference type="EMBL" id="GJE87055.1"/>
    </source>
</evidence>
<evidence type="ECO:0000256" key="1">
    <source>
        <dbReference type="ARBA" id="ARBA00004123"/>
    </source>
</evidence>
<evidence type="ECO:0000256" key="4">
    <source>
        <dbReference type="ARBA" id="ARBA00022737"/>
    </source>
</evidence>
<keyword evidence="8" id="KW-1185">Reference proteome</keyword>